<dbReference type="EMBL" id="SGBC01000002">
    <property type="protein sequence ID" value="RZD16567.1"/>
    <property type="molecule type" value="Genomic_DNA"/>
</dbReference>
<gene>
    <name evidence="2" type="ORF">EVJ46_06050</name>
</gene>
<dbReference type="AlphaFoldDB" id="A0A519BH16"/>
<reference evidence="2 3" key="1">
    <citation type="journal article" date="2019" name="ISME J.">
        <title>Insights into ecological role of a new deltaproteobacterial order Candidatus Acidulodesulfobacterales by metagenomics and metatranscriptomics.</title>
        <authorList>
            <person name="Tan S."/>
            <person name="Liu J."/>
            <person name="Fang Y."/>
            <person name="Hedlund B.P."/>
            <person name="Lian Z.H."/>
            <person name="Huang L.Y."/>
            <person name="Li J.T."/>
            <person name="Huang L.N."/>
            <person name="Li W.J."/>
            <person name="Jiang H.C."/>
            <person name="Dong H.L."/>
            <person name="Shu W.S."/>
        </authorList>
    </citation>
    <scope>NUCLEOTIDE SEQUENCE [LARGE SCALE GENOMIC DNA]</scope>
    <source>
        <strain evidence="2">AP2</strain>
    </source>
</reference>
<evidence type="ECO:0000313" key="3">
    <source>
        <dbReference type="Proteomes" id="UP000316562"/>
    </source>
</evidence>
<name>A0A519BH16_ACIG2</name>
<evidence type="ECO:0000256" key="1">
    <source>
        <dbReference type="SAM" id="Phobius"/>
    </source>
</evidence>
<keyword evidence="1" id="KW-1133">Transmembrane helix</keyword>
<organism evidence="2 3">
    <name type="scientific">Acididesulfobacter guangdongensis</name>
    <dbReference type="NCBI Taxonomy" id="2597225"/>
    <lineage>
        <taxon>Bacteria</taxon>
        <taxon>Deltaproteobacteria</taxon>
        <taxon>Candidatus Acidulodesulfobacterales</taxon>
        <taxon>Candidatus Acididesulfobacter</taxon>
    </lineage>
</organism>
<feature type="transmembrane region" description="Helical" evidence="1">
    <location>
        <begin position="79"/>
        <end position="105"/>
    </location>
</feature>
<sequence length="107" mass="12617">MKKNDIQNELSIEEKKKILLSAIEGAHPAKKKEALLIPFIPEIKLMLEKKMSLSAQLKALNSIGIKIAYKTYKSFLDMLLILHPFVKTNFLFYYFLLLILFYYHFNY</sequence>
<proteinExistence type="predicted"/>
<comment type="caution">
    <text evidence="2">The sequence shown here is derived from an EMBL/GenBank/DDBJ whole genome shotgun (WGS) entry which is preliminary data.</text>
</comment>
<evidence type="ECO:0000313" key="2">
    <source>
        <dbReference type="EMBL" id="RZD16567.1"/>
    </source>
</evidence>
<dbReference type="Proteomes" id="UP000316562">
    <property type="component" value="Unassembled WGS sequence"/>
</dbReference>
<keyword evidence="1" id="KW-0812">Transmembrane</keyword>
<protein>
    <submittedName>
        <fullName evidence="2">Uncharacterized protein</fullName>
    </submittedName>
</protein>
<accession>A0A519BH16</accession>
<keyword evidence="1" id="KW-0472">Membrane</keyword>